<feature type="region of interest" description="Disordered" evidence="1">
    <location>
        <begin position="91"/>
        <end position="156"/>
    </location>
</feature>
<evidence type="ECO:0000256" key="1">
    <source>
        <dbReference type="SAM" id="MobiDB-lite"/>
    </source>
</evidence>
<feature type="compositionally biased region" description="Basic and acidic residues" evidence="1">
    <location>
        <begin position="126"/>
        <end position="139"/>
    </location>
</feature>
<dbReference type="AlphaFoldDB" id="A0A1H3SN81"/>
<dbReference type="OrthoDB" id="3700375at2"/>
<gene>
    <name evidence="3" type="ORF">SAMN05216215_106740</name>
</gene>
<organism evidence="3 4">
    <name type="scientific">Saccharopolyspora shandongensis</name>
    <dbReference type="NCBI Taxonomy" id="418495"/>
    <lineage>
        <taxon>Bacteria</taxon>
        <taxon>Bacillati</taxon>
        <taxon>Actinomycetota</taxon>
        <taxon>Actinomycetes</taxon>
        <taxon>Pseudonocardiales</taxon>
        <taxon>Pseudonocardiaceae</taxon>
        <taxon>Saccharopolyspora</taxon>
    </lineage>
</organism>
<proteinExistence type="predicted"/>
<keyword evidence="2" id="KW-0732">Signal</keyword>
<sequence length="156" mass="17215">MKRVLLPAFALLLAGCGSAPESADPQVRQQLSAQVEAVKAAALGNDRPAAEAALAELNRQIATAQAQGKLAPDNARVILTAADRVAEDVRTIPLPEPPQPVIVTVTPEPPPVQQDEDQRGPGNQQHQKDWEKQRKEWEQQWKQWQNQRQNNGKNQD</sequence>
<dbReference type="EMBL" id="FNOK01000067">
    <property type="protein sequence ID" value="SDZ39160.1"/>
    <property type="molecule type" value="Genomic_DNA"/>
</dbReference>
<feature type="signal peptide" evidence="2">
    <location>
        <begin position="1"/>
        <end position="19"/>
    </location>
</feature>
<evidence type="ECO:0000313" key="4">
    <source>
        <dbReference type="Proteomes" id="UP000199529"/>
    </source>
</evidence>
<dbReference type="Proteomes" id="UP000199529">
    <property type="component" value="Unassembled WGS sequence"/>
</dbReference>
<protein>
    <recommendedName>
        <fullName evidence="5">Lipoprotein</fullName>
    </recommendedName>
</protein>
<feature type="chain" id="PRO_5039323860" description="Lipoprotein" evidence="2">
    <location>
        <begin position="20"/>
        <end position="156"/>
    </location>
</feature>
<reference evidence="4" key="1">
    <citation type="submission" date="2016-10" db="EMBL/GenBank/DDBJ databases">
        <authorList>
            <person name="Varghese N."/>
            <person name="Submissions S."/>
        </authorList>
    </citation>
    <scope>NUCLEOTIDE SEQUENCE [LARGE SCALE GENOMIC DNA]</scope>
    <source>
        <strain evidence="4">CGMCC 4.3530</strain>
    </source>
</reference>
<dbReference type="STRING" id="418495.SAMN05216215_106740"/>
<dbReference type="PROSITE" id="PS51257">
    <property type="entry name" value="PROKAR_LIPOPROTEIN"/>
    <property type="match status" value="1"/>
</dbReference>
<feature type="compositionally biased region" description="Low complexity" evidence="1">
    <location>
        <begin position="140"/>
        <end position="156"/>
    </location>
</feature>
<keyword evidence="4" id="KW-1185">Reference proteome</keyword>
<evidence type="ECO:0000256" key="2">
    <source>
        <dbReference type="SAM" id="SignalP"/>
    </source>
</evidence>
<accession>A0A1H3SN81</accession>
<name>A0A1H3SN81_9PSEU</name>
<evidence type="ECO:0000313" key="3">
    <source>
        <dbReference type="EMBL" id="SDZ39160.1"/>
    </source>
</evidence>
<evidence type="ECO:0008006" key="5">
    <source>
        <dbReference type="Google" id="ProtNLM"/>
    </source>
</evidence>
<dbReference type="RefSeq" id="WP_093276839.1">
    <property type="nucleotide sequence ID" value="NZ_FNOK01000067.1"/>
</dbReference>